<sequence>MWKFTVCDKDLLQPAKSDRTCFQQIHCWKENYIPSRDAFSVQSYAFIKGTENLEEEIRSKLHHSVLLEKNFFEIVYLLSSQKNRKNMEVCLDKDLLLRQERQNVFSFIAESGEFFRHFSFVFNFHKN</sequence>
<evidence type="ECO:0000313" key="1">
    <source>
        <dbReference type="EMBL" id="GIY15691.1"/>
    </source>
</evidence>
<dbReference type="Proteomes" id="UP001054945">
    <property type="component" value="Unassembled WGS sequence"/>
</dbReference>
<evidence type="ECO:0000313" key="2">
    <source>
        <dbReference type="Proteomes" id="UP001054945"/>
    </source>
</evidence>
<protein>
    <submittedName>
        <fullName evidence="1">Uncharacterized protein</fullName>
    </submittedName>
</protein>
<comment type="caution">
    <text evidence="1">The sequence shown here is derived from an EMBL/GenBank/DDBJ whole genome shotgun (WGS) entry which is preliminary data.</text>
</comment>
<dbReference type="AlphaFoldDB" id="A0AAV4R3U1"/>
<dbReference type="EMBL" id="BPLR01007269">
    <property type="protein sequence ID" value="GIY15691.1"/>
    <property type="molecule type" value="Genomic_DNA"/>
</dbReference>
<accession>A0AAV4R3U1</accession>
<proteinExistence type="predicted"/>
<gene>
    <name evidence="1" type="ORF">CEXT_638911</name>
</gene>
<keyword evidence="2" id="KW-1185">Reference proteome</keyword>
<name>A0AAV4R3U1_CAEEX</name>
<reference evidence="1 2" key="1">
    <citation type="submission" date="2021-06" db="EMBL/GenBank/DDBJ databases">
        <title>Caerostris extrusa draft genome.</title>
        <authorList>
            <person name="Kono N."/>
            <person name="Arakawa K."/>
        </authorList>
    </citation>
    <scope>NUCLEOTIDE SEQUENCE [LARGE SCALE GENOMIC DNA]</scope>
</reference>
<organism evidence="1 2">
    <name type="scientific">Caerostris extrusa</name>
    <name type="common">Bark spider</name>
    <name type="synonym">Caerostris bankana</name>
    <dbReference type="NCBI Taxonomy" id="172846"/>
    <lineage>
        <taxon>Eukaryota</taxon>
        <taxon>Metazoa</taxon>
        <taxon>Ecdysozoa</taxon>
        <taxon>Arthropoda</taxon>
        <taxon>Chelicerata</taxon>
        <taxon>Arachnida</taxon>
        <taxon>Araneae</taxon>
        <taxon>Araneomorphae</taxon>
        <taxon>Entelegynae</taxon>
        <taxon>Araneoidea</taxon>
        <taxon>Araneidae</taxon>
        <taxon>Caerostris</taxon>
    </lineage>
</organism>